<protein>
    <submittedName>
        <fullName evidence="3">PGF-CTERM sorting domain-containing protein</fullName>
    </submittedName>
</protein>
<dbReference type="AlphaFoldDB" id="A0ABD5Y765"/>
<dbReference type="InterPro" id="IPR026371">
    <property type="entry name" value="PGF_CTERM"/>
</dbReference>
<evidence type="ECO:0000313" key="4">
    <source>
        <dbReference type="Proteomes" id="UP001596432"/>
    </source>
</evidence>
<organism evidence="3 4">
    <name type="scientific">Halosimplex aquaticum</name>
    <dbReference type="NCBI Taxonomy" id="3026162"/>
    <lineage>
        <taxon>Archaea</taxon>
        <taxon>Methanobacteriati</taxon>
        <taxon>Methanobacteriota</taxon>
        <taxon>Stenosarchaea group</taxon>
        <taxon>Halobacteria</taxon>
        <taxon>Halobacteriales</taxon>
        <taxon>Haloarculaceae</taxon>
        <taxon>Halosimplex</taxon>
    </lineage>
</organism>
<dbReference type="SUPFAM" id="SSF50998">
    <property type="entry name" value="Quinoprotein alcohol dehydrogenase-like"/>
    <property type="match status" value="1"/>
</dbReference>
<dbReference type="RefSeq" id="WP_274322433.1">
    <property type="nucleotide sequence ID" value="NZ_CP118158.1"/>
</dbReference>
<gene>
    <name evidence="3" type="ORF">ACFQMA_16100</name>
</gene>
<feature type="region of interest" description="Disordered" evidence="2">
    <location>
        <begin position="397"/>
        <end position="487"/>
    </location>
</feature>
<evidence type="ECO:0000256" key="2">
    <source>
        <dbReference type="SAM" id="MobiDB-lite"/>
    </source>
</evidence>
<dbReference type="PANTHER" id="PTHR42754:SF1">
    <property type="entry name" value="LIPOPROTEIN"/>
    <property type="match status" value="1"/>
</dbReference>
<dbReference type="GO" id="GO:0030115">
    <property type="term" value="C:S-layer"/>
    <property type="evidence" value="ECO:0007669"/>
    <property type="project" value="UniProtKB-SubCell"/>
</dbReference>
<reference evidence="3 4" key="1">
    <citation type="journal article" date="2019" name="Int. J. Syst. Evol. Microbiol.">
        <title>The Global Catalogue of Microorganisms (GCM) 10K type strain sequencing project: providing services to taxonomists for standard genome sequencing and annotation.</title>
        <authorList>
            <consortium name="The Broad Institute Genomics Platform"/>
            <consortium name="The Broad Institute Genome Sequencing Center for Infectious Disease"/>
            <person name="Wu L."/>
            <person name="Ma J."/>
        </authorList>
    </citation>
    <scope>NUCLEOTIDE SEQUENCE [LARGE SCALE GENOMIC DNA]</scope>
    <source>
        <strain evidence="3 4">XZYJT29</strain>
    </source>
</reference>
<dbReference type="InterPro" id="IPR011047">
    <property type="entry name" value="Quinoprotein_ADH-like_sf"/>
</dbReference>
<dbReference type="GO" id="GO:0005886">
    <property type="term" value="C:plasma membrane"/>
    <property type="evidence" value="ECO:0007669"/>
    <property type="project" value="UniProtKB-SubCell"/>
</dbReference>
<dbReference type="EMBL" id="JBHTAS010000001">
    <property type="protein sequence ID" value="MFC7141347.1"/>
    <property type="molecule type" value="Genomic_DNA"/>
</dbReference>
<keyword evidence="1" id="KW-0732">Signal</keyword>
<proteinExistence type="predicted"/>
<feature type="compositionally biased region" description="Pro residues" evidence="2">
    <location>
        <begin position="426"/>
        <end position="446"/>
    </location>
</feature>
<name>A0ABD5Y765_9EURY</name>
<accession>A0ABD5Y765</accession>
<evidence type="ECO:0000256" key="1">
    <source>
        <dbReference type="ARBA" id="ARBA00022729"/>
    </source>
</evidence>
<dbReference type="Proteomes" id="UP001596432">
    <property type="component" value="Unassembled WGS sequence"/>
</dbReference>
<dbReference type="PANTHER" id="PTHR42754">
    <property type="entry name" value="ENDOGLUCANASE"/>
    <property type="match status" value="1"/>
</dbReference>
<feature type="compositionally biased region" description="Low complexity" evidence="2">
    <location>
        <begin position="447"/>
        <end position="458"/>
    </location>
</feature>
<evidence type="ECO:0000313" key="3">
    <source>
        <dbReference type="EMBL" id="MFC7141347.1"/>
    </source>
</evidence>
<keyword evidence="4" id="KW-1185">Reference proteome</keyword>
<sequence>MVDDISRRGVLRSAGAALSGGIATGIGSKSAAAAMGRWDQDEAPPVRWHATVGTDDVNESVGIRAEDGRLAVGGGSWDDYDEVDPWSVTVDATDGSNPSHATLDVEGQFLTQGSVPVAGGGRLYLGNRTLEPDIEDATSEPMLVASGEDGETAWQRTYEPPFEMFSAAALAPGPSGGAVFVGYSVDIDNPNTWVAAVDAEGNVRWEQQLDEFFATFATGIEPTGDGGYLVYGSTMRGEQWDIDRQDGWAARISAEGDPQWSQRYRQRSAGGQSEYHRFVDAVETGSGYLLVGDLAPSADDAATRGWAVTVDSEGERLYTALDRPGTDGGGKFVAAVPYGDEFALVGSAYRSDDRVVETPWILGVDATLSTNWDVLDPLDQSAVVRDAVAAAGGGIALAGNHDTEDGWSEPFVAKLGGDPAETPTPSSTPTPTPSPSPTPTAAPSPTPTDAATRSSTPAQTRTADDAAEAEDAPATSSGDGPGFGVGATLAALGSVGALLRRSQAPTDEE</sequence>
<dbReference type="GeneID" id="78821660"/>
<dbReference type="PROSITE" id="PS51318">
    <property type="entry name" value="TAT"/>
    <property type="match status" value="1"/>
</dbReference>
<dbReference type="InterPro" id="IPR006311">
    <property type="entry name" value="TAT_signal"/>
</dbReference>
<comment type="caution">
    <text evidence="3">The sequence shown here is derived from an EMBL/GenBank/DDBJ whole genome shotgun (WGS) entry which is preliminary data.</text>
</comment>
<dbReference type="NCBIfam" id="TIGR04126">
    <property type="entry name" value="PGF_CTERM"/>
    <property type="match status" value="1"/>
</dbReference>